<evidence type="ECO:0000313" key="2">
    <source>
        <dbReference type="EMBL" id="TNN45278.1"/>
    </source>
</evidence>
<comment type="caution">
    <text evidence="2">The sequence shown here is derived from an EMBL/GenBank/DDBJ whole genome shotgun (WGS) entry which is preliminary data.</text>
</comment>
<proteinExistence type="predicted"/>
<organism evidence="2 3">
    <name type="scientific">Liparis tanakae</name>
    <name type="common">Tanaka's snailfish</name>
    <dbReference type="NCBI Taxonomy" id="230148"/>
    <lineage>
        <taxon>Eukaryota</taxon>
        <taxon>Metazoa</taxon>
        <taxon>Chordata</taxon>
        <taxon>Craniata</taxon>
        <taxon>Vertebrata</taxon>
        <taxon>Euteleostomi</taxon>
        <taxon>Actinopterygii</taxon>
        <taxon>Neopterygii</taxon>
        <taxon>Teleostei</taxon>
        <taxon>Neoteleostei</taxon>
        <taxon>Acanthomorphata</taxon>
        <taxon>Eupercaria</taxon>
        <taxon>Perciformes</taxon>
        <taxon>Cottioidei</taxon>
        <taxon>Cottales</taxon>
        <taxon>Liparidae</taxon>
        <taxon>Liparis</taxon>
    </lineage>
</organism>
<feature type="region of interest" description="Disordered" evidence="1">
    <location>
        <begin position="11"/>
        <end position="31"/>
    </location>
</feature>
<evidence type="ECO:0000313" key="3">
    <source>
        <dbReference type="Proteomes" id="UP000314294"/>
    </source>
</evidence>
<gene>
    <name evidence="2" type="ORF">EYF80_044508</name>
</gene>
<accession>A0A4Z2FVK6</accession>
<dbReference type="AlphaFoldDB" id="A0A4Z2FVK6"/>
<reference evidence="2 3" key="1">
    <citation type="submission" date="2019-03" db="EMBL/GenBank/DDBJ databases">
        <title>First draft genome of Liparis tanakae, snailfish: a comprehensive survey of snailfish specific genes.</title>
        <authorList>
            <person name="Kim W."/>
            <person name="Song I."/>
            <person name="Jeong J.-H."/>
            <person name="Kim D."/>
            <person name="Kim S."/>
            <person name="Ryu S."/>
            <person name="Song J.Y."/>
            <person name="Lee S.K."/>
        </authorList>
    </citation>
    <scope>NUCLEOTIDE SEQUENCE [LARGE SCALE GENOMIC DNA]</scope>
    <source>
        <tissue evidence="2">Muscle</tissue>
    </source>
</reference>
<feature type="compositionally biased region" description="Pro residues" evidence="1">
    <location>
        <begin position="15"/>
        <end position="28"/>
    </location>
</feature>
<dbReference type="Proteomes" id="UP000314294">
    <property type="component" value="Unassembled WGS sequence"/>
</dbReference>
<keyword evidence="3" id="KW-1185">Reference proteome</keyword>
<name>A0A4Z2FVK6_9TELE</name>
<protein>
    <submittedName>
        <fullName evidence="2">Uncharacterized protein</fullName>
    </submittedName>
</protein>
<evidence type="ECO:0000256" key="1">
    <source>
        <dbReference type="SAM" id="MobiDB-lite"/>
    </source>
</evidence>
<dbReference type="EMBL" id="SRLO01000855">
    <property type="protein sequence ID" value="TNN45278.1"/>
    <property type="molecule type" value="Genomic_DNA"/>
</dbReference>
<sequence length="91" mass="9960">MQPIHAALRRLRGFSPPPSPPPPPPPHSDPLCITSSELRQWGDVSFIPVTAKNTPSDVTPVPRIKLSGRAANQPEIYTTVFLKLSVSYYGI</sequence>